<dbReference type="GO" id="GO:0003677">
    <property type="term" value="F:DNA binding"/>
    <property type="evidence" value="ECO:0007669"/>
    <property type="project" value="InterPro"/>
</dbReference>
<dbReference type="EC" id="5.6.2.4" evidence="7"/>
<evidence type="ECO:0000256" key="4">
    <source>
        <dbReference type="ARBA" id="ARBA00022840"/>
    </source>
</evidence>
<dbReference type="GO" id="GO:0000725">
    <property type="term" value="P:recombinational repair"/>
    <property type="evidence" value="ECO:0007669"/>
    <property type="project" value="TreeGrafter"/>
</dbReference>
<evidence type="ECO:0000256" key="9">
    <source>
        <dbReference type="PROSITE-ProRule" id="PRU00560"/>
    </source>
</evidence>
<dbReference type="GO" id="GO:0043138">
    <property type="term" value="F:3'-5' DNA helicase activity"/>
    <property type="evidence" value="ECO:0007669"/>
    <property type="project" value="UniProtKB-EC"/>
</dbReference>
<evidence type="ECO:0000313" key="11">
    <source>
        <dbReference type="EMBL" id="NEZ65680.1"/>
    </source>
</evidence>
<comment type="caution">
    <text evidence="11">The sequence shown here is derived from an EMBL/GenBank/DDBJ whole genome shotgun (WGS) entry which is preliminary data.</text>
</comment>
<sequence>MSFQPSPFQVKIFEWIQRAEQRLNTARTLVVQAKPGSGKTTTLVQGSEYIINKSSAIFVAFNKHIAEELQQKLPLRMSARTIHSLGYQAIGDYFGRRPQVKGNLHNLLIREWVASKRYELDLDNDEEKELKDEIKALINLCQLSLIDPSNEDAVWDGVRHYGIDVRFDIHPAIDAVKEILAKIKREARKHISYNEMVWLPIIENMALPKYKAVLADESQDFNRLQQTFLYRMVAPGGYGIFVGDENQALYGFAMASTSGMSDIVTERKAETLPLSICYRCPTSHIALANEIYPGMEARHNAPGGEIWDINDHDTGDKIKQGDLVLCRVNAPLIPLCFQLIREGINAQVKGRDIGQSLIKDLRKISKKYSINWEDPQIAFNEYKRDEEKKIRLTFRDDEEEAAMAIERLTDKVGCLVAIWEGSGCDSLPCMEDTIERLFADKDAAIWLSTIHKAKGLEADNVFILKPSIMPHPKARKSWEIVQENNMKYVAFTRAKNRLFFCWEQNEEGRPISLGLRNPTPQGAAILDTALSEHEELPVPVFSEEDEY</sequence>
<dbReference type="Proteomes" id="UP000473574">
    <property type="component" value="Unassembled WGS sequence"/>
</dbReference>
<dbReference type="Gene3D" id="3.40.50.300">
    <property type="entry name" value="P-loop containing nucleotide triphosphate hydrolases"/>
    <property type="match status" value="2"/>
</dbReference>
<dbReference type="InterPro" id="IPR014016">
    <property type="entry name" value="UvrD-like_ATP-bd"/>
</dbReference>
<keyword evidence="5" id="KW-0413">Isomerase</keyword>
<evidence type="ECO:0000256" key="1">
    <source>
        <dbReference type="ARBA" id="ARBA00022741"/>
    </source>
</evidence>
<dbReference type="Pfam" id="PF00580">
    <property type="entry name" value="UvrD-helicase"/>
    <property type="match status" value="1"/>
</dbReference>
<dbReference type="Pfam" id="PF13361">
    <property type="entry name" value="UvrD_C"/>
    <property type="match status" value="1"/>
</dbReference>
<evidence type="ECO:0000256" key="3">
    <source>
        <dbReference type="ARBA" id="ARBA00022806"/>
    </source>
</evidence>
<dbReference type="PROSITE" id="PS51198">
    <property type="entry name" value="UVRD_HELICASE_ATP_BIND"/>
    <property type="match status" value="1"/>
</dbReference>
<dbReference type="SUPFAM" id="SSF52540">
    <property type="entry name" value="P-loop containing nucleoside triphosphate hydrolases"/>
    <property type="match status" value="1"/>
</dbReference>
<dbReference type="PANTHER" id="PTHR11070:SF2">
    <property type="entry name" value="ATP-DEPENDENT DNA HELICASE SRS2"/>
    <property type="match status" value="1"/>
</dbReference>
<accession>A0A6M0SB52</accession>
<proteinExistence type="predicted"/>
<keyword evidence="4 9" id="KW-0067">ATP-binding</keyword>
<dbReference type="PANTHER" id="PTHR11070">
    <property type="entry name" value="UVRD / RECB / PCRA DNA HELICASE FAMILY MEMBER"/>
    <property type="match status" value="1"/>
</dbReference>
<evidence type="ECO:0000256" key="7">
    <source>
        <dbReference type="ARBA" id="ARBA00034808"/>
    </source>
</evidence>
<evidence type="ECO:0000313" key="12">
    <source>
        <dbReference type="Proteomes" id="UP000473574"/>
    </source>
</evidence>
<protein>
    <recommendedName>
        <fullName evidence="7">DNA 3'-5' helicase</fullName>
        <ecNumber evidence="7">5.6.2.4</ecNumber>
    </recommendedName>
</protein>
<keyword evidence="2 9" id="KW-0378">Hydrolase</keyword>
<gene>
    <name evidence="11" type="ORF">D0962_23470</name>
</gene>
<keyword evidence="3 9" id="KW-0347">Helicase</keyword>
<evidence type="ECO:0000256" key="8">
    <source>
        <dbReference type="ARBA" id="ARBA00048988"/>
    </source>
</evidence>
<comment type="catalytic activity">
    <reaction evidence="6">
        <text>Couples ATP hydrolysis with the unwinding of duplex DNA by translocating in the 3'-5' direction.</text>
        <dbReference type="EC" id="5.6.2.4"/>
    </reaction>
</comment>
<evidence type="ECO:0000256" key="2">
    <source>
        <dbReference type="ARBA" id="ARBA00022801"/>
    </source>
</evidence>
<dbReference type="InterPro" id="IPR014017">
    <property type="entry name" value="DNA_helicase_UvrD-like_C"/>
</dbReference>
<dbReference type="GO" id="GO:0005524">
    <property type="term" value="F:ATP binding"/>
    <property type="evidence" value="ECO:0007669"/>
    <property type="project" value="UniProtKB-UniRule"/>
</dbReference>
<dbReference type="GO" id="GO:0016787">
    <property type="term" value="F:hydrolase activity"/>
    <property type="evidence" value="ECO:0007669"/>
    <property type="project" value="UniProtKB-UniRule"/>
</dbReference>
<dbReference type="AlphaFoldDB" id="A0A6M0SB52"/>
<comment type="catalytic activity">
    <reaction evidence="8">
        <text>ATP + H2O = ADP + phosphate + H(+)</text>
        <dbReference type="Rhea" id="RHEA:13065"/>
        <dbReference type="ChEBI" id="CHEBI:15377"/>
        <dbReference type="ChEBI" id="CHEBI:15378"/>
        <dbReference type="ChEBI" id="CHEBI:30616"/>
        <dbReference type="ChEBI" id="CHEBI:43474"/>
        <dbReference type="ChEBI" id="CHEBI:456216"/>
        <dbReference type="EC" id="5.6.2.4"/>
    </reaction>
</comment>
<feature type="domain" description="UvrD-like helicase ATP-binding" evidence="10">
    <location>
        <begin position="12"/>
        <end position="281"/>
    </location>
</feature>
<feature type="binding site" evidence="9">
    <location>
        <begin position="33"/>
        <end position="40"/>
    </location>
    <ligand>
        <name>ATP</name>
        <dbReference type="ChEBI" id="CHEBI:30616"/>
    </ligand>
</feature>
<name>A0A6M0SB52_9CYAN</name>
<dbReference type="EMBL" id="QZCE01000002">
    <property type="protein sequence ID" value="NEZ65680.1"/>
    <property type="molecule type" value="Genomic_DNA"/>
</dbReference>
<evidence type="ECO:0000259" key="10">
    <source>
        <dbReference type="PROSITE" id="PS51198"/>
    </source>
</evidence>
<evidence type="ECO:0000256" key="6">
    <source>
        <dbReference type="ARBA" id="ARBA00034617"/>
    </source>
</evidence>
<dbReference type="InterPro" id="IPR000212">
    <property type="entry name" value="DNA_helicase_UvrD/REP"/>
</dbReference>
<dbReference type="RefSeq" id="WP_163666969.1">
    <property type="nucleotide sequence ID" value="NZ_QZCE01000002.1"/>
</dbReference>
<reference evidence="11 12" key="1">
    <citation type="journal article" date="2020" name="Microb. Ecol.">
        <title>Ecogenomics of the Marine Benthic Filamentous Cyanobacterium Adonisia.</title>
        <authorList>
            <person name="Walter J.M."/>
            <person name="Coutinho F.H."/>
            <person name="Leomil L."/>
            <person name="Hargreaves P.I."/>
            <person name="Campeao M.E."/>
            <person name="Vieira V.V."/>
            <person name="Silva B.S."/>
            <person name="Fistarol G.O."/>
            <person name="Salomon P.S."/>
            <person name="Sawabe T."/>
            <person name="Mino S."/>
            <person name="Hosokawa M."/>
            <person name="Miyashita H."/>
            <person name="Maruyama F."/>
            <person name="van Verk M.C."/>
            <person name="Dutilh B.E."/>
            <person name="Thompson C.C."/>
            <person name="Thompson F.L."/>
        </authorList>
    </citation>
    <scope>NUCLEOTIDE SEQUENCE [LARGE SCALE GENOMIC DNA]</scope>
    <source>
        <strain evidence="11 12">CCMR0082</strain>
    </source>
</reference>
<organism evidence="11 12">
    <name type="scientific">Adonisia turfae CCMR0082</name>
    <dbReference type="NCBI Taxonomy" id="2304604"/>
    <lineage>
        <taxon>Bacteria</taxon>
        <taxon>Bacillati</taxon>
        <taxon>Cyanobacteriota</taxon>
        <taxon>Adonisia</taxon>
        <taxon>Adonisia turfae</taxon>
    </lineage>
</organism>
<dbReference type="InterPro" id="IPR027417">
    <property type="entry name" value="P-loop_NTPase"/>
</dbReference>
<evidence type="ECO:0000256" key="5">
    <source>
        <dbReference type="ARBA" id="ARBA00023235"/>
    </source>
</evidence>
<keyword evidence="1 9" id="KW-0547">Nucleotide-binding</keyword>